<accession>A0A1T4LJT0</accession>
<name>A0A1T4LJT0_9FIRM</name>
<dbReference type="Pfam" id="PF09338">
    <property type="entry name" value="Gly_reductase"/>
    <property type="match status" value="1"/>
</dbReference>
<keyword evidence="2" id="KW-1185">Reference proteome</keyword>
<dbReference type="AlphaFoldDB" id="A0A1T4LJT0"/>
<organism evidence="1 2">
    <name type="scientific">Garciella nitratireducens DSM 15102</name>
    <dbReference type="NCBI Taxonomy" id="1121911"/>
    <lineage>
        <taxon>Bacteria</taxon>
        <taxon>Bacillati</taxon>
        <taxon>Bacillota</taxon>
        <taxon>Clostridia</taxon>
        <taxon>Eubacteriales</taxon>
        <taxon>Eubacteriaceae</taxon>
        <taxon>Garciella</taxon>
    </lineage>
</organism>
<dbReference type="InterPro" id="IPR015417">
    <property type="entry name" value="Gly_reductase_pB_sua/b"/>
</dbReference>
<dbReference type="OrthoDB" id="3651437at2"/>
<reference evidence="1 2" key="1">
    <citation type="submission" date="2017-02" db="EMBL/GenBank/DDBJ databases">
        <authorList>
            <person name="Peterson S.W."/>
        </authorList>
    </citation>
    <scope>NUCLEOTIDE SEQUENCE [LARGE SCALE GENOMIC DNA]</scope>
    <source>
        <strain evidence="1 2">DSM 15102</strain>
    </source>
</reference>
<dbReference type="InterPro" id="IPR031000">
    <property type="entry name" value="D_pro_red_PrdD"/>
</dbReference>
<dbReference type="RefSeq" id="WP_087678462.1">
    <property type="nucleotide sequence ID" value="NZ_FUWV01000004.1"/>
</dbReference>
<protein>
    <submittedName>
        <fullName evidence="1">D-proline reductase (Dithiol) PrdD</fullName>
    </submittedName>
</protein>
<dbReference type="EMBL" id="FUWV01000004">
    <property type="protein sequence ID" value="SJZ54965.1"/>
    <property type="molecule type" value="Genomic_DNA"/>
</dbReference>
<sequence>MGNNKEIEMRRLVIKSFHMKEVILGEEFSIHNQTLIVSKNYFKDKLQQNSYVDKINIDVIYPHQHDRKINSIMDIIPISTKVLGRLGEGITHTLTGVYIMLTGADKKGNQMAEFGSSEGNLKDKLFLERPGTPGKEDIIIHVDVIFKEGLMSSRKYPLEGHRLCDIFIQEIRDIMKKLPGRQCSERHEFYDKIRPNKKRIAIVKQIAGQGAMYDNQLFSKEPSGFEGGKSIIDIGNVPIIMSPNEYRDGALRSMV</sequence>
<evidence type="ECO:0000313" key="2">
    <source>
        <dbReference type="Proteomes" id="UP000196365"/>
    </source>
</evidence>
<evidence type="ECO:0000313" key="1">
    <source>
        <dbReference type="EMBL" id="SJZ54965.1"/>
    </source>
</evidence>
<dbReference type="Proteomes" id="UP000196365">
    <property type="component" value="Unassembled WGS sequence"/>
</dbReference>
<dbReference type="NCBIfam" id="TIGR04482">
    <property type="entry name" value="D_pro_red_PrdD"/>
    <property type="match status" value="1"/>
</dbReference>
<dbReference type="GO" id="GO:0050485">
    <property type="term" value="F:oxidoreductase activity, acting on X-H and Y-H to form an X-Y bond, with a disulfide as acceptor"/>
    <property type="evidence" value="ECO:0007669"/>
    <property type="project" value="InterPro"/>
</dbReference>
<proteinExistence type="predicted"/>
<gene>
    <name evidence="1" type="ORF">SAMN02745973_01004</name>
</gene>